<dbReference type="Proteomes" id="UP001527866">
    <property type="component" value="Unassembled WGS sequence"/>
</dbReference>
<name>A0ABT4UAF4_9ACTN</name>
<dbReference type="Gene3D" id="3.30.470.30">
    <property type="entry name" value="DNA ligase/mRNA capping enzyme"/>
    <property type="match status" value="1"/>
</dbReference>
<organism evidence="5 6">
    <name type="scientific">Nocardiopsis endophytica</name>
    <dbReference type="NCBI Taxonomy" id="3018445"/>
    <lineage>
        <taxon>Bacteria</taxon>
        <taxon>Bacillati</taxon>
        <taxon>Actinomycetota</taxon>
        <taxon>Actinomycetes</taxon>
        <taxon>Streptosporangiales</taxon>
        <taxon>Nocardiopsidaceae</taxon>
        <taxon>Nocardiopsis</taxon>
    </lineage>
</organism>
<keyword evidence="2 5" id="KW-0436">Ligase</keyword>
<dbReference type="InterPro" id="IPR050191">
    <property type="entry name" value="ATP-dep_DNA_ligase"/>
</dbReference>
<dbReference type="InterPro" id="IPR012310">
    <property type="entry name" value="DNA_ligase_ATP-dep_cent"/>
</dbReference>
<dbReference type="GO" id="GO:0016874">
    <property type="term" value="F:ligase activity"/>
    <property type="evidence" value="ECO:0007669"/>
    <property type="project" value="UniProtKB-KW"/>
</dbReference>
<dbReference type="SUPFAM" id="SSF56091">
    <property type="entry name" value="DNA ligase/mRNA capping enzyme, catalytic domain"/>
    <property type="match status" value="1"/>
</dbReference>
<evidence type="ECO:0000259" key="4">
    <source>
        <dbReference type="PROSITE" id="PS50160"/>
    </source>
</evidence>
<proteinExistence type="inferred from homology"/>
<protein>
    <submittedName>
        <fullName evidence="5">ATP-dependent DNA ligase</fullName>
    </submittedName>
</protein>
<dbReference type="SUPFAM" id="SSF50249">
    <property type="entry name" value="Nucleic acid-binding proteins"/>
    <property type="match status" value="1"/>
</dbReference>
<dbReference type="RefSeq" id="WP_270689176.1">
    <property type="nucleotide sequence ID" value="NZ_JAQFWQ010000097.1"/>
</dbReference>
<comment type="similarity">
    <text evidence="1">Belongs to the ATP-dependent DNA ligase family.</text>
</comment>
<evidence type="ECO:0000313" key="5">
    <source>
        <dbReference type="EMBL" id="MDA2813948.1"/>
    </source>
</evidence>
<comment type="catalytic activity">
    <reaction evidence="3">
        <text>ATP + (deoxyribonucleotide)n-3'-hydroxyl + 5'-phospho-(deoxyribonucleotide)m = (deoxyribonucleotide)n+m + AMP + diphosphate.</text>
        <dbReference type="EC" id="6.5.1.1"/>
    </reaction>
</comment>
<sequence>MLARTVPVLPEGPHLVYEPKWDGFRALASTGPTRITSRRGRRLDTRWPEVAAALDAQLPGGLLVDGEIVRWAGGRLDFAALQRRNRASPRSARRLAAEEPCHIVLFDLLREDGADLTRRALRHRRSRLERLFDGVDDPHIVLGWQTGDPATAREWFDGLADTGIEGLVIKDDRRSYRPGRRGWDKLKRVATTEAVVGGVVGRPDRPWALILGRRDPGTGALRPVGRTSDLDEAQREGLDGLLAKAGDDHPWPRTLGPAWGRESRQPYTRVEPELVVEIEPDASVAGGKWRHLVRYIRPRPDLSPGEVPWGLEIESDRGD</sequence>
<dbReference type="PANTHER" id="PTHR45674:SF4">
    <property type="entry name" value="DNA LIGASE 1"/>
    <property type="match status" value="1"/>
</dbReference>
<comment type="caution">
    <text evidence="5">The sequence shown here is derived from an EMBL/GenBank/DDBJ whole genome shotgun (WGS) entry which is preliminary data.</text>
</comment>
<reference evidence="5 6" key="1">
    <citation type="submission" date="2023-01" db="EMBL/GenBank/DDBJ databases">
        <title>Draft genome sequence of Nocardiopsis sp. RSe5-2 isolated from halophytes.</title>
        <authorList>
            <person name="Duangmal K."/>
            <person name="Chantavorakit T."/>
        </authorList>
    </citation>
    <scope>NUCLEOTIDE SEQUENCE [LARGE SCALE GENOMIC DNA]</scope>
    <source>
        <strain evidence="5 6">RSe5-2</strain>
    </source>
</reference>
<evidence type="ECO:0000256" key="3">
    <source>
        <dbReference type="ARBA" id="ARBA00034003"/>
    </source>
</evidence>
<evidence type="ECO:0000313" key="6">
    <source>
        <dbReference type="Proteomes" id="UP001527866"/>
    </source>
</evidence>
<dbReference type="Gene3D" id="2.40.50.140">
    <property type="entry name" value="Nucleic acid-binding proteins"/>
    <property type="match status" value="1"/>
</dbReference>
<evidence type="ECO:0000256" key="2">
    <source>
        <dbReference type="ARBA" id="ARBA00022598"/>
    </source>
</evidence>
<evidence type="ECO:0000256" key="1">
    <source>
        <dbReference type="ARBA" id="ARBA00007572"/>
    </source>
</evidence>
<gene>
    <name evidence="5" type="ORF">O4J56_25105</name>
</gene>
<keyword evidence="6" id="KW-1185">Reference proteome</keyword>
<feature type="domain" description="ATP-dependent DNA ligase family profile" evidence="4">
    <location>
        <begin position="103"/>
        <end position="188"/>
    </location>
</feature>
<dbReference type="InterPro" id="IPR012340">
    <property type="entry name" value="NA-bd_OB-fold"/>
</dbReference>
<dbReference type="PANTHER" id="PTHR45674">
    <property type="entry name" value="DNA LIGASE 1/3 FAMILY MEMBER"/>
    <property type="match status" value="1"/>
</dbReference>
<accession>A0ABT4UAF4</accession>
<dbReference type="Pfam" id="PF01068">
    <property type="entry name" value="DNA_ligase_A_M"/>
    <property type="match status" value="1"/>
</dbReference>
<dbReference type="EMBL" id="JAQFWQ010000097">
    <property type="protein sequence ID" value="MDA2813948.1"/>
    <property type="molecule type" value="Genomic_DNA"/>
</dbReference>
<dbReference type="PROSITE" id="PS50160">
    <property type="entry name" value="DNA_LIGASE_A3"/>
    <property type="match status" value="1"/>
</dbReference>